<evidence type="ECO:0000313" key="2">
    <source>
        <dbReference type="Proteomes" id="UP001165652"/>
    </source>
</evidence>
<sequence length="216" mass="24437">MAPRISYVEPASITDPAMIQELERCAREGTPRPESQAVRAHVPAVFWSFADTWRTVFHQGVADHSIKELCRVYVSRAVLCEFCGNQRSIKSARAGLVEDDYRDLINFETSSRYDERQKAALSYAEAITWDLPTDDAFWARLHAHFSEPELVEIGYFVAITMGQQRWLRTLNIEHHQVMAGQDGSMAPGFETAEALARSKADPDYWARSKTRPATAA</sequence>
<accession>A0ABT5JD68</accession>
<keyword evidence="2" id="KW-1185">Reference proteome</keyword>
<dbReference type="InterPro" id="IPR029032">
    <property type="entry name" value="AhpD-like"/>
</dbReference>
<evidence type="ECO:0008006" key="3">
    <source>
        <dbReference type="Google" id="ProtNLM"/>
    </source>
</evidence>
<reference evidence="1" key="2">
    <citation type="submission" date="2023-02" db="EMBL/GenBank/DDBJ databases">
        <authorList>
            <person name="Rayyan A."/>
            <person name="Meyer T."/>
            <person name="Kyndt J.A."/>
        </authorList>
    </citation>
    <scope>NUCLEOTIDE SEQUENCE</scope>
    <source>
        <strain evidence="1">DSM 9987</strain>
    </source>
</reference>
<comment type="caution">
    <text evidence="1">The sequence shown here is derived from an EMBL/GenBank/DDBJ whole genome shotgun (WGS) entry which is preliminary data.</text>
</comment>
<dbReference type="Proteomes" id="UP001165652">
    <property type="component" value="Unassembled WGS sequence"/>
</dbReference>
<reference evidence="1" key="1">
    <citation type="journal article" date="2023" name="Microbiol Resour">
        <title>Genome Sequences of Rhodoplanes serenus and Two Thermotolerant Strains, Rhodoplanes tepidamans and 'Rhodoplanes cryptolactis,' Further Refine the Genus.</title>
        <authorList>
            <person name="Rayyan A.A."/>
            <person name="Kyndt J.A."/>
        </authorList>
    </citation>
    <scope>NUCLEOTIDE SEQUENCE</scope>
    <source>
        <strain evidence="1">DSM 9987</strain>
    </source>
</reference>
<dbReference type="PANTHER" id="PTHR34846:SF10">
    <property type="entry name" value="CYTOPLASMIC PROTEIN"/>
    <property type="match status" value="1"/>
</dbReference>
<name>A0ABT5JD68_RHOTP</name>
<dbReference type="EMBL" id="JAQQLI010000030">
    <property type="protein sequence ID" value="MDC7787615.1"/>
    <property type="molecule type" value="Genomic_DNA"/>
</dbReference>
<dbReference type="PANTHER" id="PTHR34846">
    <property type="entry name" value="4-CARBOXYMUCONOLACTONE DECARBOXYLASE FAMILY PROTEIN (AFU_ORTHOLOGUE AFUA_6G11590)"/>
    <property type="match status" value="1"/>
</dbReference>
<dbReference type="Gene3D" id="1.20.1290.10">
    <property type="entry name" value="AhpD-like"/>
    <property type="match status" value="1"/>
</dbReference>
<evidence type="ECO:0000313" key="1">
    <source>
        <dbReference type="EMBL" id="MDC7787615.1"/>
    </source>
</evidence>
<protein>
    <recommendedName>
        <fullName evidence="3">Carboxymuconolactone decarboxylase</fullName>
    </recommendedName>
</protein>
<dbReference type="RefSeq" id="WP_272778455.1">
    <property type="nucleotide sequence ID" value="NZ_JAQQLI010000030.1"/>
</dbReference>
<organism evidence="1 2">
    <name type="scientific">Rhodoplanes tepidamans</name>
    <name type="common">Rhodoplanes cryptolactis</name>
    <dbReference type="NCBI Taxonomy" id="200616"/>
    <lineage>
        <taxon>Bacteria</taxon>
        <taxon>Pseudomonadati</taxon>
        <taxon>Pseudomonadota</taxon>
        <taxon>Alphaproteobacteria</taxon>
        <taxon>Hyphomicrobiales</taxon>
        <taxon>Nitrobacteraceae</taxon>
        <taxon>Rhodoplanes</taxon>
    </lineage>
</organism>
<gene>
    <name evidence="1" type="ORF">PQJ73_18145</name>
</gene>
<dbReference type="SUPFAM" id="SSF69118">
    <property type="entry name" value="AhpD-like"/>
    <property type="match status" value="1"/>
</dbReference>
<proteinExistence type="predicted"/>